<evidence type="ECO:0008006" key="3">
    <source>
        <dbReference type="Google" id="ProtNLM"/>
    </source>
</evidence>
<organism evidence="1 2">
    <name type="scientific">Triticum turgidum subsp. durum</name>
    <name type="common">Durum wheat</name>
    <name type="synonym">Triticum durum</name>
    <dbReference type="NCBI Taxonomy" id="4567"/>
    <lineage>
        <taxon>Eukaryota</taxon>
        <taxon>Viridiplantae</taxon>
        <taxon>Streptophyta</taxon>
        <taxon>Embryophyta</taxon>
        <taxon>Tracheophyta</taxon>
        <taxon>Spermatophyta</taxon>
        <taxon>Magnoliopsida</taxon>
        <taxon>Liliopsida</taxon>
        <taxon>Poales</taxon>
        <taxon>Poaceae</taxon>
        <taxon>BOP clade</taxon>
        <taxon>Pooideae</taxon>
        <taxon>Triticodae</taxon>
        <taxon>Triticeae</taxon>
        <taxon>Triticinae</taxon>
        <taxon>Triticum</taxon>
    </lineage>
</organism>
<proteinExistence type="predicted"/>
<dbReference type="EMBL" id="LT934122">
    <property type="protein sequence ID" value="VAI62342.1"/>
    <property type="molecule type" value="Genomic_DNA"/>
</dbReference>
<sequence length="171" mass="19147">MPRRFSMEGLPEALLLEVVKRVTKTSDRNSLCLVSKQLCTIEAEHRDDIRLGCGLNTRTEALVSLFSQFPNLAKVEINYSEWKHSDGDQLKNQGLLVLSSHCHSLSDLALSFCSYIDDIDLPYLVESKNLRSLRLNHTPAVTSTGILQVAVGCRYLSVLHLVDCTAIDKMK</sequence>
<dbReference type="Proteomes" id="UP000324705">
    <property type="component" value="Chromosome 6B"/>
</dbReference>
<gene>
    <name evidence="1" type="ORF">TRITD_6Bv1G209980</name>
</gene>
<dbReference type="InterPro" id="IPR032675">
    <property type="entry name" value="LRR_dom_sf"/>
</dbReference>
<keyword evidence="2" id="KW-1185">Reference proteome</keyword>
<reference evidence="1 2" key="1">
    <citation type="submission" date="2017-09" db="EMBL/GenBank/DDBJ databases">
        <authorList>
            <consortium name="International Durum Wheat Genome Sequencing Consortium (IDWGSC)"/>
            <person name="Milanesi L."/>
        </authorList>
    </citation>
    <scope>NUCLEOTIDE SEQUENCE [LARGE SCALE GENOMIC DNA]</scope>
    <source>
        <strain evidence="2">cv. Svevo</strain>
    </source>
</reference>
<protein>
    <recommendedName>
        <fullName evidence="3">F-box domain-containing protein</fullName>
    </recommendedName>
</protein>
<dbReference type="AlphaFoldDB" id="A0A9R1BF46"/>
<dbReference type="SUPFAM" id="SSF52047">
    <property type="entry name" value="RNI-like"/>
    <property type="match status" value="1"/>
</dbReference>
<accession>A0A9R1BF46</accession>
<dbReference type="Gramene" id="TRITD6Bv1G209980.1">
    <property type="protein sequence ID" value="TRITD6Bv1G209980.1"/>
    <property type="gene ID" value="TRITD6Bv1G209980"/>
</dbReference>
<evidence type="ECO:0000313" key="1">
    <source>
        <dbReference type="EMBL" id="VAI62342.1"/>
    </source>
</evidence>
<dbReference type="Gene3D" id="3.80.10.10">
    <property type="entry name" value="Ribonuclease Inhibitor"/>
    <property type="match status" value="1"/>
</dbReference>
<dbReference type="FunFam" id="1.20.1280.50:FF:000023">
    <property type="entry name" value="F-box/LRR-repeat protein 4"/>
    <property type="match status" value="1"/>
</dbReference>
<evidence type="ECO:0000313" key="2">
    <source>
        <dbReference type="Proteomes" id="UP000324705"/>
    </source>
</evidence>
<name>A0A9R1BF46_TRITD</name>